<gene>
    <name evidence="1" type="ORF">G8E10_11350</name>
</gene>
<proteinExistence type="predicted"/>
<dbReference type="AlphaFoldDB" id="A0AA43ZEV3"/>
<dbReference type="Proteomes" id="UP001155840">
    <property type="component" value="Unassembled WGS sequence"/>
</dbReference>
<dbReference type="EMBL" id="JAANCM010000005">
    <property type="protein sequence ID" value="NHT76334.1"/>
    <property type="molecule type" value="Genomic_DNA"/>
</dbReference>
<accession>A0AA43ZEV3</accession>
<keyword evidence="2" id="KW-1185">Reference proteome</keyword>
<name>A0AA43ZEV3_9HYPH</name>
<comment type="caution">
    <text evidence="1">The sequence shown here is derived from an EMBL/GenBank/DDBJ whole genome shotgun (WGS) entry which is preliminary data.</text>
</comment>
<reference evidence="1" key="1">
    <citation type="submission" date="2020-03" db="EMBL/GenBank/DDBJ databases">
        <title>Ferranicluibacter endophyticum gen. nov., sp. nov., a new genus isolated from Rubus ulmifolius Schott. stem.</title>
        <authorList>
            <person name="Roca-Couso R."/>
            <person name="Flores-Felix J.D."/>
            <person name="Igual J.M."/>
            <person name="Rivas R."/>
        </authorList>
    </citation>
    <scope>NUCLEOTIDE SEQUENCE</scope>
    <source>
        <strain evidence="1">CRRU44</strain>
    </source>
</reference>
<sequence length="268" mass="29617">MRYAICFTPPIHDPLSVAAAEWLGRNVYSGDLCEQLSVAGCSAQDVAFYTAVPRRYGFHGSIKAPFHLATDRTESALLKAMMRFAGEINPFEIPDLEVSWLGSAFGLSPRVPCEPMTHLAARVVQAFDEFRAPFTEQDIERLDSDKLTAPQFSNLHRWGHPFVMDEFRFHMMLTGPMTAAMRAKMERPLRAQFEPLLAQPVKVASLALFIEPGAGAPLRVHSQHPLGKLSAHKPTARFTVPSDPTASAATPAREVQMAQAMRRLSTSA</sequence>
<organism evidence="1 2">
    <name type="scientific">Ferranicluibacter rubi</name>
    <dbReference type="NCBI Taxonomy" id="2715133"/>
    <lineage>
        <taxon>Bacteria</taxon>
        <taxon>Pseudomonadati</taxon>
        <taxon>Pseudomonadota</taxon>
        <taxon>Alphaproteobacteria</taxon>
        <taxon>Hyphomicrobiales</taxon>
        <taxon>Rhizobiaceae</taxon>
        <taxon>Ferranicluibacter</taxon>
    </lineage>
</organism>
<dbReference type="Pfam" id="PF06299">
    <property type="entry name" value="DUF1045"/>
    <property type="match status" value="1"/>
</dbReference>
<dbReference type="RefSeq" id="WP_167128923.1">
    <property type="nucleotide sequence ID" value="NZ_JAANCM010000005.1"/>
</dbReference>
<evidence type="ECO:0000313" key="2">
    <source>
        <dbReference type="Proteomes" id="UP001155840"/>
    </source>
</evidence>
<protein>
    <submittedName>
        <fullName evidence="1">DUF1045 domain-containing protein</fullName>
    </submittedName>
</protein>
<dbReference type="PIRSF" id="PIRSF033328">
    <property type="entry name" value="Phest_Mll4975"/>
    <property type="match status" value="1"/>
</dbReference>
<evidence type="ECO:0000313" key="1">
    <source>
        <dbReference type="EMBL" id="NHT76334.1"/>
    </source>
</evidence>
<dbReference type="InterPro" id="IPR009389">
    <property type="entry name" value="DUF1045"/>
</dbReference>